<protein>
    <submittedName>
        <fullName evidence="2">Glycosyltransferase family 2 protein</fullName>
    </submittedName>
</protein>
<proteinExistence type="predicted"/>
<gene>
    <name evidence="2" type="ORF">D3Y57_08530</name>
</gene>
<evidence type="ECO:0000256" key="1">
    <source>
        <dbReference type="SAM" id="Phobius"/>
    </source>
</evidence>
<dbReference type="Proteomes" id="UP000276254">
    <property type="component" value="Chromosome"/>
</dbReference>
<dbReference type="PANTHER" id="PTHR48090">
    <property type="entry name" value="UNDECAPRENYL-PHOSPHATE 4-DEOXY-4-FORMAMIDO-L-ARABINOSE TRANSFERASE-RELATED"/>
    <property type="match status" value="1"/>
</dbReference>
<dbReference type="KEGG" id="spha:D3Y57_08530"/>
<reference evidence="2 3" key="1">
    <citation type="submission" date="2018-09" db="EMBL/GenBank/DDBJ databases">
        <title>Sphingomonas peninsula sp. nov., isolated from fildes peninsula, Antarctic soil.</title>
        <authorList>
            <person name="Yingchao G."/>
        </authorList>
    </citation>
    <scope>NUCLEOTIDE SEQUENCE [LARGE SCALE GENOMIC DNA]</scope>
    <source>
        <strain evidence="2 3">YZ-8</strain>
    </source>
</reference>
<dbReference type="InterPro" id="IPR050256">
    <property type="entry name" value="Glycosyltransferase_2"/>
</dbReference>
<feature type="transmembrane region" description="Helical" evidence="1">
    <location>
        <begin position="12"/>
        <end position="38"/>
    </location>
</feature>
<dbReference type="Gene3D" id="3.90.550.10">
    <property type="entry name" value="Spore Coat Polysaccharide Biosynthesis Protein SpsA, Chain A"/>
    <property type="match status" value="1"/>
</dbReference>
<dbReference type="PANTHER" id="PTHR48090:SF7">
    <property type="entry name" value="RFBJ PROTEIN"/>
    <property type="match status" value="1"/>
</dbReference>
<keyword evidence="1" id="KW-1133">Transmembrane helix</keyword>
<accession>A0A494TE95</accession>
<evidence type="ECO:0000313" key="3">
    <source>
        <dbReference type="Proteomes" id="UP000276254"/>
    </source>
</evidence>
<evidence type="ECO:0000313" key="2">
    <source>
        <dbReference type="EMBL" id="AYJ87849.1"/>
    </source>
</evidence>
<dbReference type="OrthoDB" id="7547186at2"/>
<dbReference type="GO" id="GO:0016740">
    <property type="term" value="F:transferase activity"/>
    <property type="evidence" value="ECO:0007669"/>
    <property type="project" value="UniProtKB-KW"/>
</dbReference>
<sequence length="336" mass="37495">MVERRSPGRHIPFLLYGMLLFCFGLGMYLIGVLMGVLLALPRLLLGMNATLVPVNEWIVWYSGVPIAFGIAFAMFDLLIYFSHKKPDVPVRYQPLARRNVTVALTAYNDEDSITEAVRDFVEHPLVNRVIVVSNNSHDATFERAAAAGAITFNELSPGYGRCVFRCLTEASLYDDVDLIVLCEGDRTFRAFDIEKLLAYAPHGDFVNGTRTVEPLRHFATQLSSFMYYGNIFVGKLLEAKHLGRSTITDVGTTYKLCRRDALLELLPALDPAVNLEFNAHFLDTALAEGHVLIECPVTFHQRVGVSKGGNVNNMRGFSVGLRMIRGIVFGWKRLAS</sequence>
<organism evidence="2 3">
    <name type="scientific">Sphingomonas paeninsulae</name>
    <dbReference type="NCBI Taxonomy" id="2319844"/>
    <lineage>
        <taxon>Bacteria</taxon>
        <taxon>Pseudomonadati</taxon>
        <taxon>Pseudomonadota</taxon>
        <taxon>Alphaproteobacteria</taxon>
        <taxon>Sphingomonadales</taxon>
        <taxon>Sphingomonadaceae</taxon>
        <taxon>Sphingomonas</taxon>
    </lineage>
</organism>
<dbReference type="AlphaFoldDB" id="A0A494TE95"/>
<dbReference type="SUPFAM" id="SSF53448">
    <property type="entry name" value="Nucleotide-diphospho-sugar transferases"/>
    <property type="match status" value="1"/>
</dbReference>
<keyword evidence="2" id="KW-0808">Transferase</keyword>
<feature type="transmembrane region" description="Helical" evidence="1">
    <location>
        <begin position="58"/>
        <end position="81"/>
    </location>
</feature>
<dbReference type="InterPro" id="IPR029044">
    <property type="entry name" value="Nucleotide-diphossugar_trans"/>
</dbReference>
<dbReference type="EMBL" id="CP032829">
    <property type="protein sequence ID" value="AYJ87849.1"/>
    <property type="molecule type" value="Genomic_DNA"/>
</dbReference>
<keyword evidence="1" id="KW-0812">Transmembrane</keyword>
<keyword evidence="1" id="KW-0472">Membrane</keyword>
<keyword evidence="3" id="KW-1185">Reference proteome</keyword>
<name>A0A494TE95_SPHPE</name>